<sequence length="157" mass="17198">MSLTSALEEMRHAVASLREVVSELALTAVEDRPPAGEIAVVDHLGEQVAALQASVDDAADQLRRVTDVRQLPVRLPKIDAAVAASTTRYWRDLRSYESMAELVDTARSRSIEWRAWQHSVQRSQLDCEPAVEAACASVRAAWREIAGEVSVVEPPPG</sequence>
<comment type="caution">
    <text evidence="1">The sequence shown here is derived from an EMBL/GenBank/DDBJ whole genome shotgun (WGS) entry which is preliminary data.</text>
</comment>
<proteinExistence type="predicted"/>
<reference evidence="2" key="1">
    <citation type="journal article" date="2019" name="Int. J. Syst. Evol. Microbiol.">
        <title>The Global Catalogue of Microorganisms (GCM) 10K type strain sequencing project: providing services to taxonomists for standard genome sequencing and annotation.</title>
        <authorList>
            <consortium name="The Broad Institute Genomics Platform"/>
            <consortium name="The Broad Institute Genome Sequencing Center for Infectious Disease"/>
            <person name="Wu L."/>
            <person name="Ma J."/>
        </authorList>
    </citation>
    <scope>NUCLEOTIDE SEQUENCE [LARGE SCALE GENOMIC DNA]</scope>
    <source>
        <strain evidence="2">JCM 14901</strain>
    </source>
</reference>
<dbReference type="Proteomes" id="UP001499933">
    <property type="component" value="Unassembled WGS sequence"/>
</dbReference>
<evidence type="ECO:0000313" key="1">
    <source>
        <dbReference type="EMBL" id="GAA1966940.1"/>
    </source>
</evidence>
<gene>
    <name evidence="1" type="ORF">GCM10009776_32470</name>
</gene>
<organism evidence="1 2">
    <name type="scientific">Microbacterium deminutum</name>
    <dbReference type="NCBI Taxonomy" id="344164"/>
    <lineage>
        <taxon>Bacteria</taxon>
        <taxon>Bacillati</taxon>
        <taxon>Actinomycetota</taxon>
        <taxon>Actinomycetes</taxon>
        <taxon>Micrococcales</taxon>
        <taxon>Microbacteriaceae</taxon>
        <taxon>Microbacterium</taxon>
    </lineage>
</organism>
<accession>A0ABP5CQI1</accession>
<name>A0ABP5CQI1_9MICO</name>
<keyword evidence="2" id="KW-1185">Reference proteome</keyword>
<dbReference type="EMBL" id="BAAAOG010000008">
    <property type="protein sequence ID" value="GAA1966940.1"/>
    <property type="molecule type" value="Genomic_DNA"/>
</dbReference>
<protein>
    <submittedName>
        <fullName evidence="1">Uncharacterized protein</fullName>
    </submittedName>
</protein>
<evidence type="ECO:0000313" key="2">
    <source>
        <dbReference type="Proteomes" id="UP001499933"/>
    </source>
</evidence>